<evidence type="ECO:0000313" key="2">
    <source>
        <dbReference type="EMBL" id="SFU52180.1"/>
    </source>
</evidence>
<dbReference type="OrthoDB" id="5916568at2"/>
<dbReference type="RefSeq" id="WP_054254936.1">
    <property type="nucleotide sequence ID" value="NZ_CYIG01000003.1"/>
</dbReference>
<accession>A0A1I7GUS1</accession>
<feature type="signal peptide" evidence="1">
    <location>
        <begin position="1"/>
        <end position="24"/>
    </location>
</feature>
<evidence type="ECO:0008006" key="4">
    <source>
        <dbReference type="Google" id="ProtNLM"/>
    </source>
</evidence>
<proteinExistence type="predicted"/>
<evidence type="ECO:0000313" key="3">
    <source>
        <dbReference type="Proteomes" id="UP000183656"/>
    </source>
</evidence>
<gene>
    <name evidence="2" type="ORF">SAMN04489707_100730</name>
</gene>
<keyword evidence="3" id="KW-1185">Reference proteome</keyword>
<dbReference type="AlphaFoldDB" id="A0A1I7GUS1"/>
<reference evidence="2 3" key="1">
    <citation type="submission" date="2016-10" db="EMBL/GenBank/DDBJ databases">
        <authorList>
            <person name="de Groot N.N."/>
        </authorList>
    </citation>
    <scope>NUCLEOTIDE SEQUENCE [LARGE SCALE GENOMIC DNA]</scope>
    <source>
        <strain evidence="2 3">R-24608</strain>
    </source>
</reference>
<feature type="chain" id="PRO_5010325973" description="Imelysin" evidence="1">
    <location>
        <begin position="25"/>
        <end position="187"/>
    </location>
</feature>
<dbReference type="Proteomes" id="UP000183656">
    <property type="component" value="Unassembled WGS sequence"/>
</dbReference>
<sequence length="187" mass="19764">MRPLPLIPFACAAMLAATACCAEAAPDAQFVPAFQSFLRASEGQDAALASALAGFEALSRAEPASPVLLAYRGAATAMQARSTYLPWRKMAYAEDGLALLDKALAMLQPAHDAPGQQQVPAVLDVKLVAANTFLALPAMMNRRDRGVKLLGEVARSPLLPSAPPAFQETVRKALDKARLAPDGRPRT</sequence>
<evidence type="ECO:0000256" key="1">
    <source>
        <dbReference type="SAM" id="SignalP"/>
    </source>
</evidence>
<dbReference type="STRING" id="343013.SAMN04489707_100730"/>
<name>A0A1I7GUS1_9BURK</name>
<protein>
    <recommendedName>
        <fullName evidence="4">Imelysin</fullName>
    </recommendedName>
</protein>
<dbReference type="PROSITE" id="PS51257">
    <property type="entry name" value="PROKAR_LIPOPROTEIN"/>
    <property type="match status" value="1"/>
</dbReference>
<keyword evidence="1" id="KW-0732">Signal</keyword>
<organism evidence="2 3">
    <name type="scientific">Paenacidovorax caeni</name>
    <dbReference type="NCBI Taxonomy" id="343013"/>
    <lineage>
        <taxon>Bacteria</taxon>
        <taxon>Pseudomonadati</taxon>
        <taxon>Pseudomonadota</taxon>
        <taxon>Betaproteobacteria</taxon>
        <taxon>Burkholderiales</taxon>
        <taxon>Comamonadaceae</taxon>
        <taxon>Paenacidovorax</taxon>
    </lineage>
</organism>
<dbReference type="EMBL" id="FPBX01000007">
    <property type="protein sequence ID" value="SFU52180.1"/>
    <property type="molecule type" value="Genomic_DNA"/>
</dbReference>